<evidence type="ECO:0000313" key="1">
    <source>
        <dbReference type="EMBL" id="MBP1293582.1"/>
    </source>
</evidence>
<protein>
    <recommendedName>
        <fullName evidence="3">Iron-containing redox enzyme family protein</fullName>
    </recommendedName>
</protein>
<dbReference type="Gene3D" id="1.20.910.10">
    <property type="entry name" value="Heme oxygenase-like"/>
    <property type="match status" value="1"/>
</dbReference>
<dbReference type="EMBL" id="JAFICZ010000001">
    <property type="protein sequence ID" value="MBP1293582.1"/>
    <property type="molecule type" value="Genomic_DNA"/>
</dbReference>
<dbReference type="InterPro" id="IPR016084">
    <property type="entry name" value="Haem_Oase-like_multi-hlx"/>
</dbReference>
<dbReference type="AlphaFoldDB" id="A0A8I1Y5K0"/>
<organism evidence="1 2">
    <name type="scientific">Bradyrhizobium elkanii</name>
    <dbReference type="NCBI Taxonomy" id="29448"/>
    <lineage>
        <taxon>Bacteria</taxon>
        <taxon>Pseudomonadati</taxon>
        <taxon>Pseudomonadota</taxon>
        <taxon>Alphaproteobacteria</taxon>
        <taxon>Hyphomicrobiales</taxon>
        <taxon>Nitrobacteraceae</taxon>
        <taxon>Bradyrhizobium</taxon>
    </lineage>
</organism>
<gene>
    <name evidence="1" type="ORF">JOH49_003335</name>
</gene>
<comment type="caution">
    <text evidence="1">The sequence shown here is derived from an EMBL/GenBank/DDBJ whole genome shotgun (WGS) entry which is preliminary data.</text>
</comment>
<dbReference type="Pfam" id="PF14518">
    <property type="entry name" value="Haem_oxygenas_2"/>
    <property type="match status" value="1"/>
</dbReference>
<reference evidence="1" key="1">
    <citation type="submission" date="2021-02" db="EMBL/GenBank/DDBJ databases">
        <title>Genomic Encyclopedia of Type Strains, Phase IV (KMG-V): Genome sequencing to study the core and pangenomes of soil and plant-associated prokaryotes.</title>
        <authorList>
            <person name="Whitman W."/>
        </authorList>
    </citation>
    <scope>NUCLEOTIDE SEQUENCE</scope>
    <source>
        <strain evidence="1">USDA 406</strain>
    </source>
</reference>
<name>A0A8I1Y5K0_BRAEL</name>
<evidence type="ECO:0008006" key="3">
    <source>
        <dbReference type="Google" id="ProtNLM"/>
    </source>
</evidence>
<evidence type="ECO:0000313" key="2">
    <source>
        <dbReference type="Proteomes" id="UP000673383"/>
    </source>
</evidence>
<proteinExistence type="predicted"/>
<dbReference type="Proteomes" id="UP000673383">
    <property type="component" value="Unassembled WGS sequence"/>
</dbReference>
<dbReference type="RefSeq" id="WP_129964764.1">
    <property type="nucleotide sequence ID" value="NZ_CP126003.1"/>
</dbReference>
<accession>A0A8I1Y5K0</accession>
<sequence length="238" mass="26878">MRVEQWRQAIDQIMVAECLLFANSVPRADHLSGPTTPLDRTYYLRHRIETVRRIWETARTDALALSVMVREDYEAARYWAEYLREEMNHDKLYLGDLGRHGISRDLVSTTPPFASTLDLIATLERRIMEFGSLPAVAYSVFVEWNSRHASPLAAARAAEAFGQNCVNGARAHIAIDERDHHDEMMLAVATRVMGARNYSTGLLATLLSEVGALLRAYFVELDGYSSAMSVRLIRTSKS</sequence>
<dbReference type="SUPFAM" id="SSF48613">
    <property type="entry name" value="Heme oxygenase-like"/>
    <property type="match status" value="1"/>
</dbReference>